<evidence type="ECO:0000313" key="5">
    <source>
        <dbReference type="EMBL" id="KKB53372.1"/>
    </source>
</evidence>
<evidence type="ECO:0000256" key="1">
    <source>
        <dbReference type="ARBA" id="ARBA00009897"/>
    </source>
</evidence>
<evidence type="ECO:0000313" key="6">
    <source>
        <dbReference type="Proteomes" id="UP000033047"/>
    </source>
</evidence>
<comment type="caution">
    <text evidence="5">The sequence shown here is derived from an EMBL/GenBank/DDBJ whole genome shotgun (WGS) entry which is preliminary data.</text>
</comment>
<organism evidence="5 6">
    <name type="scientific">Parabacteroides goldsteinii DSM 19448 = WAL 12034</name>
    <dbReference type="NCBI Taxonomy" id="927665"/>
    <lineage>
        <taxon>Bacteria</taxon>
        <taxon>Pseudomonadati</taxon>
        <taxon>Bacteroidota</taxon>
        <taxon>Bacteroidia</taxon>
        <taxon>Bacteroidales</taxon>
        <taxon>Tannerellaceae</taxon>
        <taxon>Parabacteroides</taxon>
    </lineage>
</organism>
<evidence type="ECO:0000256" key="3">
    <source>
        <dbReference type="RuleBase" id="RU000384"/>
    </source>
</evidence>
<dbReference type="EMBL" id="AQHV01000014">
    <property type="protein sequence ID" value="KKB53372.1"/>
    <property type="molecule type" value="Genomic_DNA"/>
</dbReference>
<dbReference type="InterPro" id="IPR036651">
    <property type="entry name" value="Gln_synt_N_sf"/>
</dbReference>
<dbReference type="RefSeq" id="WP_007652603.1">
    <property type="nucleotide sequence ID" value="NZ_KQ033913.1"/>
</dbReference>
<dbReference type="InterPro" id="IPR008147">
    <property type="entry name" value="Gln_synt_N"/>
</dbReference>
<accession>A0A0F5J7I6</accession>
<dbReference type="PATRIC" id="fig|927665.4.peg.2987"/>
<dbReference type="AlphaFoldDB" id="A0A0F5J7I6"/>
<dbReference type="InterPro" id="IPR014746">
    <property type="entry name" value="Gln_synth/guanido_kin_cat_dom"/>
</dbReference>
<comment type="similarity">
    <text evidence="1 2 3">Belongs to the glutamine synthetase family.</text>
</comment>
<dbReference type="HOGENOM" id="CLU_042898_0_0_10"/>
<evidence type="ECO:0000259" key="4">
    <source>
        <dbReference type="PROSITE" id="PS51987"/>
    </source>
</evidence>
<dbReference type="Pfam" id="PF03951">
    <property type="entry name" value="Gln-synt_N"/>
    <property type="match status" value="1"/>
</dbReference>
<dbReference type="PANTHER" id="PTHR43407:SF1">
    <property type="entry name" value="LENGSIN"/>
    <property type="match status" value="1"/>
</dbReference>
<dbReference type="GO" id="GO:0006542">
    <property type="term" value="P:glutamine biosynthetic process"/>
    <property type="evidence" value="ECO:0007669"/>
    <property type="project" value="InterPro"/>
</dbReference>
<dbReference type="Pfam" id="PF00120">
    <property type="entry name" value="Gln-synt_C"/>
    <property type="match status" value="1"/>
</dbReference>
<dbReference type="Proteomes" id="UP000033047">
    <property type="component" value="Unassembled WGS sequence"/>
</dbReference>
<feature type="domain" description="GS catalytic" evidence="4">
    <location>
        <begin position="128"/>
        <end position="497"/>
    </location>
</feature>
<dbReference type="PROSITE" id="PS51987">
    <property type="entry name" value="GS_CATALYTIC"/>
    <property type="match status" value="1"/>
</dbReference>
<dbReference type="GO" id="GO:0004356">
    <property type="term" value="F:glutamine synthetase activity"/>
    <property type="evidence" value="ECO:0007669"/>
    <property type="project" value="InterPro"/>
</dbReference>
<dbReference type="SUPFAM" id="SSF55931">
    <property type="entry name" value="Glutamine synthetase/guanido kinase"/>
    <property type="match status" value="1"/>
</dbReference>
<reference evidence="5 6" key="1">
    <citation type="submission" date="2013-04" db="EMBL/GenBank/DDBJ databases">
        <title>The Genome Sequence of Parabacteroides goldsteinii DSM 19448.</title>
        <authorList>
            <consortium name="The Broad Institute Genomics Platform"/>
            <person name="Earl A."/>
            <person name="Ward D."/>
            <person name="Feldgarden M."/>
            <person name="Gevers D."/>
            <person name="Martens E."/>
            <person name="Sakamoto M."/>
            <person name="Benno Y."/>
            <person name="Song Y."/>
            <person name="Liu C."/>
            <person name="Lee J."/>
            <person name="Bolanos M."/>
            <person name="Vaisanen M.L."/>
            <person name="Finegold S.M."/>
            <person name="Walker B."/>
            <person name="Young S."/>
            <person name="Zeng Q."/>
            <person name="Gargeya S."/>
            <person name="Fitzgerald M."/>
            <person name="Haas B."/>
            <person name="Abouelleil A."/>
            <person name="Allen A.W."/>
            <person name="Alvarado L."/>
            <person name="Arachchi H.M."/>
            <person name="Berlin A.M."/>
            <person name="Chapman S.B."/>
            <person name="Gainer-Dewar J."/>
            <person name="Goldberg J."/>
            <person name="Griggs A."/>
            <person name="Gujja S."/>
            <person name="Hansen M."/>
            <person name="Howarth C."/>
            <person name="Imamovic A."/>
            <person name="Ireland A."/>
            <person name="Larimer J."/>
            <person name="McCowan C."/>
            <person name="Murphy C."/>
            <person name="Pearson M."/>
            <person name="Poon T.W."/>
            <person name="Priest M."/>
            <person name="Roberts A."/>
            <person name="Saif S."/>
            <person name="Shea T."/>
            <person name="Sisk P."/>
            <person name="Sykes S."/>
            <person name="Wortman J."/>
            <person name="Nusbaum C."/>
            <person name="Birren B."/>
        </authorList>
    </citation>
    <scope>NUCLEOTIDE SEQUENCE [LARGE SCALE GENOMIC DNA]</scope>
    <source>
        <strain evidence="5 6">DSM 19448</strain>
    </source>
</reference>
<dbReference type="GeneID" id="69979385"/>
<dbReference type="PANTHER" id="PTHR43407">
    <property type="entry name" value="GLUTAMINE SYNTHETASE"/>
    <property type="match status" value="1"/>
</dbReference>
<sequence>MENELEMNSNLLVEFLQKPSSEFTKADIISFIREKGIKMVNFMYPAGDGRLKTLNFVINNAAYLNAILTCGERVDGSSLFSFIEAGSSDLYVIPRFRTAFVDPFAELPTITMLCSFFNKDGEPLESSPEYTLYKASKAFTEVTGMEFQAMGELEYYVIAEEEELFPATDQRGYHESGPFAKFNEFRTQCMQYIAQAGGQIKYGHSEVGNFTLNGKIYEQNEIEFLPTKVEEAADQLMIAKWVIRNLAYSYGLDITFAPKITVGKAGSGLHVHMRIMKDGKNQMLADGALSETARKAIAGMMQLAPSITAFGNTNPTSYFRLVPHQEAPTNVCWGDRNRSVLVRVPLGWAAKKDMCVLANPLESESHYDTTQKQTVEMRSPDGSADLYQLLAGLAVACRHGFEIENALEIAEKTYVNVNIHQEENKARLETLDQLPDSCAASAERLQKQRAVFEKYNVFSPSMIDGIIKKLKSYNDFTLRDDLKNDPEGMLRLVNTYFHCG</sequence>
<dbReference type="GO" id="GO:0016020">
    <property type="term" value="C:membrane"/>
    <property type="evidence" value="ECO:0007669"/>
    <property type="project" value="TreeGrafter"/>
</dbReference>
<dbReference type="STRING" id="927665.HMPREF1535_02912"/>
<dbReference type="InterPro" id="IPR008146">
    <property type="entry name" value="Gln_synth_cat_dom"/>
</dbReference>
<protein>
    <recommendedName>
        <fullName evidence="4">GS catalytic domain-containing protein</fullName>
    </recommendedName>
</protein>
<evidence type="ECO:0000256" key="2">
    <source>
        <dbReference type="PROSITE-ProRule" id="PRU01331"/>
    </source>
</evidence>
<dbReference type="SUPFAM" id="SSF54368">
    <property type="entry name" value="Glutamine synthetase, N-terminal domain"/>
    <property type="match status" value="1"/>
</dbReference>
<gene>
    <name evidence="5" type="ORF">HMPREF1535_02912</name>
</gene>
<dbReference type="Gene3D" id="3.10.20.70">
    <property type="entry name" value="Glutamine synthetase, N-terminal domain"/>
    <property type="match status" value="1"/>
</dbReference>
<proteinExistence type="inferred from homology"/>
<dbReference type="GO" id="GO:0005737">
    <property type="term" value="C:cytoplasm"/>
    <property type="evidence" value="ECO:0007669"/>
    <property type="project" value="TreeGrafter"/>
</dbReference>
<dbReference type="SMART" id="SM01230">
    <property type="entry name" value="Gln-synt_C"/>
    <property type="match status" value="1"/>
</dbReference>
<dbReference type="Gene3D" id="3.30.590.10">
    <property type="entry name" value="Glutamine synthetase/guanido kinase, catalytic domain"/>
    <property type="match status" value="1"/>
</dbReference>
<name>A0A0F5J7I6_9BACT</name>
<dbReference type="GO" id="GO:0019740">
    <property type="term" value="P:nitrogen utilization"/>
    <property type="evidence" value="ECO:0007669"/>
    <property type="project" value="TreeGrafter"/>
</dbReference>